<name>A0A0F9H8C3_9ZZZZ</name>
<proteinExistence type="predicted"/>
<sequence length="175" mass="18575">MTDTKMDKTVSIDFTLQQFIGALMAALSEAGVISTSAVAGTVGVSGTAGAAGTFTTTKHAADTEVVEKYTQAGADWLSRDRAFFDRGHTNAMSHDEGLRNAALRSIDNAVAEQGLAVSQARLMTQFGFNKIWNINETDFIASQSLRDLNSGGVLTTATLAAMVKAFVREEMSGEK</sequence>
<comment type="caution">
    <text evidence="1">The sequence shown here is derived from an EMBL/GenBank/DDBJ whole genome shotgun (WGS) entry which is preliminary data.</text>
</comment>
<dbReference type="AlphaFoldDB" id="A0A0F9H8C3"/>
<gene>
    <name evidence="1" type="ORF">LCGC14_2095180</name>
</gene>
<reference evidence="1" key="1">
    <citation type="journal article" date="2015" name="Nature">
        <title>Complex archaea that bridge the gap between prokaryotes and eukaryotes.</title>
        <authorList>
            <person name="Spang A."/>
            <person name="Saw J.H."/>
            <person name="Jorgensen S.L."/>
            <person name="Zaremba-Niedzwiedzka K."/>
            <person name="Martijn J."/>
            <person name="Lind A.E."/>
            <person name="van Eijk R."/>
            <person name="Schleper C."/>
            <person name="Guy L."/>
            <person name="Ettema T.J."/>
        </authorList>
    </citation>
    <scope>NUCLEOTIDE SEQUENCE</scope>
</reference>
<organism evidence="1">
    <name type="scientific">marine sediment metagenome</name>
    <dbReference type="NCBI Taxonomy" id="412755"/>
    <lineage>
        <taxon>unclassified sequences</taxon>
        <taxon>metagenomes</taxon>
        <taxon>ecological metagenomes</taxon>
    </lineage>
</organism>
<dbReference type="EMBL" id="LAZR01025600">
    <property type="protein sequence ID" value="KKL71412.1"/>
    <property type="molecule type" value="Genomic_DNA"/>
</dbReference>
<evidence type="ECO:0000313" key="1">
    <source>
        <dbReference type="EMBL" id="KKL71412.1"/>
    </source>
</evidence>
<protein>
    <submittedName>
        <fullName evidence="1">Uncharacterized protein</fullName>
    </submittedName>
</protein>
<accession>A0A0F9H8C3</accession>